<dbReference type="FunFam" id="3.30.565.10:FF:000006">
    <property type="entry name" value="Sensor histidine kinase WalK"/>
    <property type="match status" value="1"/>
</dbReference>
<keyword evidence="4" id="KW-0597">Phosphoprotein</keyword>
<dbReference type="SMART" id="SM00387">
    <property type="entry name" value="HATPase_c"/>
    <property type="match status" value="1"/>
</dbReference>
<evidence type="ECO:0000313" key="17">
    <source>
        <dbReference type="Proteomes" id="UP001242513"/>
    </source>
</evidence>
<evidence type="ECO:0000256" key="9">
    <source>
        <dbReference type="ARBA" id="ARBA00023012"/>
    </source>
</evidence>
<dbReference type="Proteomes" id="UP001242513">
    <property type="component" value="Chromosome"/>
</dbReference>
<dbReference type="Pfam" id="PF02518">
    <property type="entry name" value="HATPase_c"/>
    <property type="match status" value="1"/>
</dbReference>
<dbReference type="InterPro" id="IPR036890">
    <property type="entry name" value="HATPase_C_sf"/>
</dbReference>
<proteinExistence type="predicted"/>
<dbReference type="EMBL" id="FMXC01000010">
    <property type="protein sequence ID" value="SDA52779.1"/>
    <property type="molecule type" value="Genomic_DNA"/>
</dbReference>
<dbReference type="FunFam" id="1.10.287.130:FF:000001">
    <property type="entry name" value="Two-component sensor histidine kinase"/>
    <property type="match status" value="1"/>
</dbReference>
<evidence type="ECO:0000256" key="6">
    <source>
        <dbReference type="ARBA" id="ARBA00022692"/>
    </source>
</evidence>
<keyword evidence="10 11" id="KW-0472">Membrane</keyword>
<dbReference type="GO" id="GO:0005886">
    <property type="term" value="C:plasma membrane"/>
    <property type="evidence" value="ECO:0007669"/>
    <property type="project" value="TreeGrafter"/>
</dbReference>
<evidence type="ECO:0000313" key="15">
    <source>
        <dbReference type="EMBL" id="WGO85606.1"/>
    </source>
</evidence>
<evidence type="ECO:0000256" key="8">
    <source>
        <dbReference type="ARBA" id="ARBA00022989"/>
    </source>
</evidence>
<evidence type="ECO:0000256" key="10">
    <source>
        <dbReference type="ARBA" id="ARBA00023136"/>
    </source>
</evidence>
<reference evidence="15" key="2">
    <citation type="journal article" date="2022" name="Food Funct.">
        <title>Lactobacillus kefiranofaciens ZW18 from Kefir enhances the anti-tumor effect of anti-programmed cell death 1 (PD-1) immunotherapy by modulating the gut microbiota.</title>
        <authorList>
            <person name="Zhao J."/>
            <person name="Wang Y."/>
            <person name="Wang J."/>
            <person name="Lv M."/>
            <person name="Zhou C."/>
            <person name="Jia L."/>
            <person name="Geng W."/>
        </authorList>
    </citation>
    <scope>NUCLEOTIDE SEQUENCE</scope>
    <source>
        <strain evidence="15">ZW18</strain>
    </source>
</reference>
<dbReference type="InterPro" id="IPR005467">
    <property type="entry name" value="His_kinase_dom"/>
</dbReference>
<evidence type="ECO:0000313" key="14">
    <source>
        <dbReference type="EMBL" id="SDA52779.1"/>
    </source>
</evidence>
<dbReference type="Gene3D" id="6.10.340.10">
    <property type="match status" value="1"/>
</dbReference>
<evidence type="ECO:0000313" key="16">
    <source>
        <dbReference type="Proteomes" id="UP000181860"/>
    </source>
</evidence>
<dbReference type="SUPFAM" id="SSF47384">
    <property type="entry name" value="Homodimeric domain of signal transducing histidine kinase"/>
    <property type="match status" value="1"/>
</dbReference>
<dbReference type="PROSITE" id="PS50885">
    <property type="entry name" value="HAMP"/>
    <property type="match status" value="1"/>
</dbReference>
<reference evidence="14 16" key="1">
    <citation type="submission" date="2016-10" db="EMBL/GenBank/DDBJ databases">
        <authorList>
            <person name="Varghese N."/>
            <person name="Submissions S."/>
        </authorList>
    </citation>
    <scope>NUCLEOTIDE SEQUENCE [LARGE SCALE GENOMIC DNA]</scope>
    <source>
        <strain evidence="14 16">ATCC 43761</strain>
    </source>
</reference>
<dbReference type="Pfam" id="PF00512">
    <property type="entry name" value="HisKA"/>
    <property type="match status" value="1"/>
</dbReference>
<dbReference type="InterPro" id="IPR004358">
    <property type="entry name" value="Sig_transdc_His_kin-like_C"/>
</dbReference>
<dbReference type="Gene3D" id="3.30.565.10">
    <property type="entry name" value="Histidine kinase-like ATPase, C-terminal domain"/>
    <property type="match status" value="1"/>
</dbReference>
<dbReference type="GO" id="GO:0000155">
    <property type="term" value="F:phosphorelay sensor kinase activity"/>
    <property type="evidence" value="ECO:0007669"/>
    <property type="project" value="InterPro"/>
</dbReference>
<keyword evidence="5" id="KW-0808">Transferase</keyword>
<dbReference type="EMBL" id="CP123735">
    <property type="protein sequence ID" value="WGO85606.1"/>
    <property type="molecule type" value="Genomic_DNA"/>
</dbReference>
<dbReference type="InterPro" id="IPR003660">
    <property type="entry name" value="HAMP_dom"/>
</dbReference>
<dbReference type="InterPro" id="IPR036097">
    <property type="entry name" value="HisK_dim/P_sf"/>
</dbReference>
<dbReference type="Gene3D" id="1.10.287.130">
    <property type="match status" value="1"/>
</dbReference>
<evidence type="ECO:0000256" key="3">
    <source>
        <dbReference type="ARBA" id="ARBA00012438"/>
    </source>
</evidence>
<name>A0AAX3UD97_9LACO</name>
<evidence type="ECO:0000256" key="11">
    <source>
        <dbReference type="SAM" id="Phobius"/>
    </source>
</evidence>
<dbReference type="PANTHER" id="PTHR45436">
    <property type="entry name" value="SENSOR HISTIDINE KINASE YKOH"/>
    <property type="match status" value="1"/>
</dbReference>
<keyword evidence="7 15" id="KW-0418">Kinase</keyword>
<feature type="transmembrane region" description="Helical" evidence="11">
    <location>
        <begin position="138"/>
        <end position="164"/>
    </location>
</feature>
<protein>
    <recommendedName>
        <fullName evidence="3">histidine kinase</fullName>
        <ecNumber evidence="3">2.7.13.3</ecNumber>
    </recommendedName>
</protein>
<dbReference type="SMART" id="SM00388">
    <property type="entry name" value="HisKA"/>
    <property type="match status" value="1"/>
</dbReference>
<dbReference type="GeneID" id="72687592"/>
<keyword evidence="16" id="KW-1185">Reference proteome</keyword>
<dbReference type="InterPro" id="IPR003661">
    <property type="entry name" value="HisK_dim/P_dom"/>
</dbReference>
<gene>
    <name evidence="15" type="ORF">QEJ78_09720</name>
    <name evidence="14" type="ORF">SAMN02983011_01140</name>
</gene>
<evidence type="ECO:0000256" key="2">
    <source>
        <dbReference type="ARBA" id="ARBA00004141"/>
    </source>
</evidence>
<organism evidence="15 17">
    <name type="scientific">Lactobacillus kefiranofaciens</name>
    <dbReference type="NCBI Taxonomy" id="267818"/>
    <lineage>
        <taxon>Bacteria</taxon>
        <taxon>Bacillati</taxon>
        <taxon>Bacillota</taxon>
        <taxon>Bacilli</taxon>
        <taxon>Lactobacillales</taxon>
        <taxon>Lactobacillaceae</taxon>
        <taxon>Lactobacillus</taxon>
    </lineage>
</organism>
<dbReference type="PRINTS" id="PR00344">
    <property type="entry name" value="BCTRLSENSOR"/>
</dbReference>
<dbReference type="PANTHER" id="PTHR45436:SF15">
    <property type="entry name" value="SENSOR HISTIDINE KINASE CUSS"/>
    <property type="match status" value="1"/>
</dbReference>
<feature type="transmembrane region" description="Helical" evidence="11">
    <location>
        <begin position="12"/>
        <end position="38"/>
    </location>
</feature>
<dbReference type="InterPro" id="IPR003594">
    <property type="entry name" value="HATPase_dom"/>
</dbReference>
<feature type="domain" description="Histidine kinase" evidence="12">
    <location>
        <begin position="231"/>
        <end position="443"/>
    </location>
</feature>
<keyword evidence="6 11" id="KW-0812">Transmembrane</keyword>
<evidence type="ECO:0000256" key="5">
    <source>
        <dbReference type="ARBA" id="ARBA00022679"/>
    </source>
</evidence>
<evidence type="ECO:0000259" key="12">
    <source>
        <dbReference type="PROSITE" id="PS50109"/>
    </source>
</evidence>
<dbReference type="PROSITE" id="PS50109">
    <property type="entry name" value="HIS_KIN"/>
    <property type="match status" value="1"/>
</dbReference>
<comment type="catalytic activity">
    <reaction evidence="1">
        <text>ATP + protein L-histidine = ADP + protein N-phospho-L-histidine.</text>
        <dbReference type="EC" id="2.7.13.3"/>
    </reaction>
</comment>
<feature type="domain" description="HAMP" evidence="13">
    <location>
        <begin position="169"/>
        <end position="223"/>
    </location>
</feature>
<keyword evidence="9" id="KW-0902">Two-component regulatory system</keyword>
<dbReference type="AlphaFoldDB" id="A0AAX3UD97"/>
<dbReference type="CDD" id="cd00082">
    <property type="entry name" value="HisKA"/>
    <property type="match status" value="1"/>
</dbReference>
<evidence type="ECO:0000256" key="1">
    <source>
        <dbReference type="ARBA" id="ARBA00000085"/>
    </source>
</evidence>
<evidence type="ECO:0000256" key="7">
    <source>
        <dbReference type="ARBA" id="ARBA00022777"/>
    </source>
</evidence>
<reference evidence="15" key="3">
    <citation type="submission" date="2023-04" db="EMBL/GenBank/DDBJ databases">
        <authorList>
            <person name="Wang Y."/>
        </authorList>
    </citation>
    <scope>NUCLEOTIDE SEQUENCE</scope>
    <source>
        <strain evidence="15">ZW18</strain>
    </source>
</reference>
<dbReference type="RefSeq" id="WP_013854703.1">
    <property type="nucleotide sequence ID" value="NZ_CP061341.1"/>
</dbReference>
<accession>A0AAX3UD97</accession>
<dbReference type="Proteomes" id="UP000181860">
    <property type="component" value="Unassembled WGS sequence"/>
</dbReference>
<evidence type="ECO:0000259" key="13">
    <source>
        <dbReference type="PROSITE" id="PS50885"/>
    </source>
</evidence>
<evidence type="ECO:0000256" key="4">
    <source>
        <dbReference type="ARBA" id="ARBA00022553"/>
    </source>
</evidence>
<keyword evidence="8 11" id="KW-1133">Transmembrane helix</keyword>
<comment type="subcellular location">
    <subcellularLocation>
        <location evidence="2">Membrane</location>
        <topology evidence="2">Multi-pass membrane protein</topology>
    </subcellularLocation>
</comment>
<dbReference type="InterPro" id="IPR050428">
    <property type="entry name" value="TCS_sensor_his_kinase"/>
</dbReference>
<dbReference type="EC" id="2.7.13.3" evidence="3"/>
<dbReference type="SUPFAM" id="SSF55874">
    <property type="entry name" value="ATPase domain of HSP90 chaperone/DNA topoisomerase II/histidine kinase"/>
    <property type="match status" value="1"/>
</dbReference>
<sequence>MKVKTTTEQLTQLFVSLFTIILVLVNIAFLVISSAYIYHHAQERSQDIAEAVEENLNPEYDWTALLDAYLAKQEDDAITLTTPQGRTYYSEDAHETFKKIGYHRHYQSMVFTEKHIYFLNSATHHGFRINVALNIDELFALISWLFFTMLGINALAILISIPLIRRFAHKWSRPIQHMNAEIKDIRNGNRARTKITVPQQPMEIKNLARSFNNLLAFQHNALQREHQFVSDASHELKTPIAAIRGHVNLIKRHGQSHPEIVASSLNYIDKESQKMQALVNELLTLGRIDYSNSKITKIDLVKIISDVITEVSSVYPQKICTHLPEKLDFPIQTTDFRNIVHNLMGNAAKYSPANSEINISLLQKDMQVIFKVADHGMGIAPENRKKIFDRFYREDNSHSSKIAGSGLGLAIVKSEINKYHGKITIENNSPQGTIFTVYLPIEK</sequence>